<feature type="compositionally biased region" description="Polar residues" evidence="1">
    <location>
        <begin position="243"/>
        <end position="254"/>
    </location>
</feature>
<evidence type="ECO:0000256" key="1">
    <source>
        <dbReference type="SAM" id="MobiDB-lite"/>
    </source>
</evidence>
<organism evidence="2 3">
    <name type="scientific">Catenaria anguillulae PL171</name>
    <dbReference type="NCBI Taxonomy" id="765915"/>
    <lineage>
        <taxon>Eukaryota</taxon>
        <taxon>Fungi</taxon>
        <taxon>Fungi incertae sedis</taxon>
        <taxon>Blastocladiomycota</taxon>
        <taxon>Blastocladiomycetes</taxon>
        <taxon>Blastocladiales</taxon>
        <taxon>Catenariaceae</taxon>
        <taxon>Catenaria</taxon>
    </lineage>
</organism>
<feature type="region of interest" description="Disordered" evidence="1">
    <location>
        <begin position="1"/>
        <end position="131"/>
    </location>
</feature>
<proteinExistence type="predicted"/>
<evidence type="ECO:0000313" key="2">
    <source>
        <dbReference type="EMBL" id="ORZ41313.1"/>
    </source>
</evidence>
<reference evidence="2 3" key="1">
    <citation type="submission" date="2016-07" db="EMBL/GenBank/DDBJ databases">
        <title>Pervasive Adenine N6-methylation of Active Genes in Fungi.</title>
        <authorList>
            <consortium name="DOE Joint Genome Institute"/>
            <person name="Mondo S.J."/>
            <person name="Dannebaum R.O."/>
            <person name="Kuo R.C."/>
            <person name="Labutti K."/>
            <person name="Haridas S."/>
            <person name="Kuo A."/>
            <person name="Salamov A."/>
            <person name="Ahrendt S.R."/>
            <person name="Lipzen A."/>
            <person name="Sullivan W."/>
            <person name="Andreopoulos W.B."/>
            <person name="Clum A."/>
            <person name="Lindquist E."/>
            <person name="Daum C."/>
            <person name="Ramamoorthy G.K."/>
            <person name="Gryganskyi A."/>
            <person name="Culley D."/>
            <person name="Magnuson J.K."/>
            <person name="James T.Y."/>
            <person name="O'Malley M.A."/>
            <person name="Stajich J.E."/>
            <person name="Spatafora J.W."/>
            <person name="Visel A."/>
            <person name="Grigoriev I.V."/>
        </authorList>
    </citation>
    <scope>NUCLEOTIDE SEQUENCE [LARGE SCALE GENOMIC DNA]</scope>
    <source>
        <strain evidence="2 3">PL171</strain>
    </source>
</reference>
<feature type="compositionally biased region" description="Acidic residues" evidence="1">
    <location>
        <begin position="51"/>
        <end position="80"/>
    </location>
</feature>
<feature type="region of interest" description="Disordered" evidence="1">
    <location>
        <begin position="815"/>
        <end position="839"/>
    </location>
</feature>
<feature type="compositionally biased region" description="Low complexity" evidence="1">
    <location>
        <begin position="347"/>
        <end position="360"/>
    </location>
</feature>
<feature type="region of interest" description="Disordered" evidence="1">
    <location>
        <begin position="209"/>
        <end position="360"/>
    </location>
</feature>
<protein>
    <submittedName>
        <fullName evidence="2">Uncharacterized protein</fullName>
    </submittedName>
</protein>
<feature type="compositionally biased region" description="Low complexity" evidence="1">
    <location>
        <begin position="1"/>
        <end position="17"/>
    </location>
</feature>
<accession>A0A1Y2I5F1</accession>
<sequence length="839" mass="91616">MNPSSRPRSSARPAARSTFSFNHAPSRTSPPPPPTLASIYAAAGTDHAFDQDDDEDDDDDDEDDEDDEDEDEDEDEDDNDLDAHRRHSSGTQSSSSSDLESTTSEDPNQPSDSEKDNDEYDPDTVKSESTSAFATLDAIVTPPLTSTAARDTVRQVGSLHDSVQVDRYSGTQLKLILEMEGPYPQFAPLRWPAPRIRRTLALSRTYMDDTPFLSDSASDGDDEASRPSNMWPCPDPDSDSVDEFNSSDTETESLVQRKRQAEVRKRQRSTSSATRSWQQPIVEPASKRRKTIAGDPARRSASAAAKTSALDLPPTTSDTTPQHPFLRPTFDFSMHADPTTSSDAEASHAPTSTTTTGASFFSPTSPAIPTHRPAPLPFLHGESHPPTAVPGIHPLLSEITHYLRSKMHAHYHASVLANDAEMTWRAIEYMSTQVARTAVEAVASLAGSRVSATTPNNKDTRHERGRRKAIGTWAHVLNTLEAQHVYPGSVLAQVRDHMSQSVAPRIPASDVSSARERHLLRALELVEELADALPAAESVTQAALADRIKAHASASNARPHPPTSKPELRLLLAHHAPPTARVASLDLVALMNVALAGSGTHGDKHGQMEPLAHLPPLLVACIPKHKQRGHGVADRQWQASQWLGRLTRPTTATKTKTKVETGDHEQAGCVWCGPARPVHAGELCGSCIQRRAHVARIEGGREMLADRLVTRQLNALATPEGAAEPVRAGKAREWAVAGNLAREPDKWFEAYVERMEEDEALGAGWCCVCCVPLVGQREDQGEEDEARCVEVQVGDEKERQVVDVCEACWKRRVGEWQSESEADDMDEMDAMDESNAMDG</sequence>
<feature type="compositionally biased region" description="Acidic residues" evidence="1">
    <location>
        <begin position="818"/>
        <end position="832"/>
    </location>
</feature>
<comment type="caution">
    <text evidence="2">The sequence shown here is derived from an EMBL/GenBank/DDBJ whole genome shotgun (WGS) entry which is preliminary data.</text>
</comment>
<feature type="compositionally biased region" description="Low complexity" evidence="1">
    <location>
        <begin position="299"/>
        <end position="321"/>
    </location>
</feature>
<keyword evidence="3" id="KW-1185">Reference proteome</keyword>
<name>A0A1Y2I5F1_9FUNG</name>
<dbReference type="AlphaFoldDB" id="A0A1Y2I5F1"/>
<feature type="compositionally biased region" description="Low complexity" evidence="1">
    <location>
        <begin position="89"/>
        <end position="104"/>
    </location>
</feature>
<dbReference type="EMBL" id="MCFL01000001">
    <property type="protein sequence ID" value="ORZ41313.1"/>
    <property type="molecule type" value="Genomic_DNA"/>
</dbReference>
<gene>
    <name evidence="2" type="ORF">BCR44DRAFT_38092</name>
</gene>
<evidence type="ECO:0000313" key="3">
    <source>
        <dbReference type="Proteomes" id="UP000193411"/>
    </source>
</evidence>
<dbReference type="Proteomes" id="UP000193411">
    <property type="component" value="Unassembled WGS sequence"/>
</dbReference>
<feature type="compositionally biased region" description="Polar residues" evidence="1">
    <location>
        <begin position="269"/>
        <end position="279"/>
    </location>
</feature>